<name>A0A699QFL6_TANCI</name>
<feature type="non-terminal residue" evidence="1">
    <location>
        <position position="40"/>
    </location>
</feature>
<gene>
    <name evidence="1" type="ORF">Tci_840787</name>
</gene>
<comment type="caution">
    <text evidence="1">The sequence shown here is derived from an EMBL/GenBank/DDBJ whole genome shotgun (WGS) entry which is preliminary data.</text>
</comment>
<sequence length="40" mass="3982">MTLSGRVEEGEPVDSAYTGGITSAIRAITSRAGGSTLGGR</sequence>
<reference evidence="1" key="1">
    <citation type="journal article" date="2019" name="Sci. Rep.">
        <title>Draft genome of Tanacetum cinerariifolium, the natural source of mosquito coil.</title>
        <authorList>
            <person name="Yamashiro T."/>
            <person name="Shiraishi A."/>
            <person name="Satake H."/>
            <person name="Nakayama K."/>
        </authorList>
    </citation>
    <scope>NUCLEOTIDE SEQUENCE</scope>
</reference>
<evidence type="ECO:0000313" key="1">
    <source>
        <dbReference type="EMBL" id="GFC68817.1"/>
    </source>
</evidence>
<protein>
    <submittedName>
        <fullName evidence="1">Uncharacterized protein</fullName>
    </submittedName>
</protein>
<accession>A0A699QFL6</accession>
<proteinExistence type="predicted"/>
<organism evidence="1">
    <name type="scientific">Tanacetum cinerariifolium</name>
    <name type="common">Dalmatian daisy</name>
    <name type="synonym">Chrysanthemum cinerariifolium</name>
    <dbReference type="NCBI Taxonomy" id="118510"/>
    <lineage>
        <taxon>Eukaryota</taxon>
        <taxon>Viridiplantae</taxon>
        <taxon>Streptophyta</taxon>
        <taxon>Embryophyta</taxon>
        <taxon>Tracheophyta</taxon>
        <taxon>Spermatophyta</taxon>
        <taxon>Magnoliopsida</taxon>
        <taxon>eudicotyledons</taxon>
        <taxon>Gunneridae</taxon>
        <taxon>Pentapetalae</taxon>
        <taxon>asterids</taxon>
        <taxon>campanulids</taxon>
        <taxon>Asterales</taxon>
        <taxon>Asteraceae</taxon>
        <taxon>Asteroideae</taxon>
        <taxon>Anthemideae</taxon>
        <taxon>Anthemidinae</taxon>
        <taxon>Tanacetum</taxon>
    </lineage>
</organism>
<dbReference type="EMBL" id="BKCJ011021885">
    <property type="protein sequence ID" value="GFC68817.1"/>
    <property type="molecule type" value="Genomic_DNA"/>
</dbReference>
<dbReference type="AlphaFoldDB" id="A0A699QFL6"/>